<dbReference type="Pfam" id="PF05016">
    <property type="entry name" value="ParE_toxin"/>
    <property type="match status" value="1"/>
</dbReference>
<sequence>MKLVIEAAALKVLLRMPKGDAAGLRDKLKIFAAAPYDPHPWAKAFGGGQGRIRHGDWRAVYQIDGDALLVTVLKVGNRKEVYR</sequence>
<dbReference type="SUPFAM" id="SSF143011">
    <property type="entry name" value="RelE-like"/>
    <property type="match status" value="1"/>
</dbReference>
<dbReference type="AlphaFoldDB" id="A0A3S0RAM5"/>
<evidence type="ECO:0000313" key="2">
    <source>
        <dbReference type="EMBL" id="RTR22431.1"/>
    </source>
</evidence>
<dbReference type="Proteomes" id="UP000277007">
    <property type="component" value="Unassembled WGS sequence"/>
</dbReference>
<dbReference type="RefSeq" id="WP_126613217.1">
    <property type="nucleotide sequence ID" value="NZ_JBHUCY010000053.1"/>
</dbReference>
<comment type="caution">
    <text evidence="2">The sequence shown here is derived from an EMBL/GenBank/DDBJ whole genome shotgun (WGS) entry which is preliminary data.</text>
</comment>
<evidence type="ECO:0000256" key="1">
    <source>
        <dbReference type="ARBA" id="ARBA00022649"/>
    </source>
</evidence>
<dbReference type="OrthoDB" id="428094at2"/>
<keyword evidence="3" id="KW-1185">Reference proteome</keyword>
<dbReference type="InterPro" id="IPR007712">
    <property type="entry name" value="RelE/ParE_toxin"/>
</dbReference>
<dbReference type="EMBL" id="RXMA01000004">
    <property type="protein sequence ID" value="RTR22431.1"/>
    <property type="molecule type" value="Genomic_DNA"/>
</dbReference>
<dbReference type="InterPro" id="IPR035093">
    <property type="entry name" value="RelE/ParE_toxin_dom_sf"/>
</dbReference>
<gene>
    <name evidence="2" type="ORF">EJ903_06285</name>
</gene>
<accession>A0A3S0RAM5</accession>
<organism evidence="2 3">
    <name type="scientific">Azospirillum griseum</name>
    <dbReference type="NCBI Taxonomy" id="2496639"/>
    <lineage>
        <taxon>Bacteria</taxon>
        <taxon>Pseudomonadati</taxon>
        <taxon>Pseudomonadota</taxon>
        <taxon>Alphaproteobacteria</taxon>
        <taxon>Rhodospirillales</taxon>
        <taxon>Azospirillaceae</taxon>
        <taxon>Azospirillum</taxon>
    </lineage>
</organism>
<dbReference type="Gene3D" id="3.30.2310.20">
    <property type="entry name" value="RelE-like"/>
    <property type="match status" value="1"/>
</dbReference>
<reference evidence="2 3" key="1">
    <citation type="submission" date="2018-12" db="EMBL/GenBank/DDBJ databases">
        <authorList>
            <person name="Yang Y."/>
        </authorList>
    </citation>
    <scope>NUCLEOTIDE SEQUENCE [LARGE SCALE GENOMIC DNA]</scope>
    <source>
        <strain evidence="2 3">L-25-5w-1</strain>
    </source>
</reference>
<protein>
    <submittedName>
        <fullName evidence="2">Type II toxin-antitoxin system RelE/ParE family toxin</fullName>
    </submittedName>
</protein>
<name>A0A3S0RAM5_9PROT</name>
<evidence type="ECO:0000313" key="3">
    <source>
        <dbReference type="Proteomes" id="UP000277007"/>
    </source>
</evidence>
<proteinExistence type="predicted"/>
<keyword evidence="1" id="KW-1277">Toxin-antitoxin system</keyword>